<gene>
    <name evidence="1" type="primary">ConsOrf5</name>
</gene>
<dbReference type="AlphaFoldDB" id="A0A1Z1MRA8"/>
<sequence>MLQKQIYNSTKKHKLKYVNDLQKYLINSSEAKILSIKNTLDKILSSYIKLEDSKFYINIIRDLNIIKVLFNNHFLNYQIIKIIIEVVKQNLVYLLLEPFQEAKIKKDISKKLSIVGDYTYLFIDYLIDYFKYMQMNKDLLIDTIILKLQVPQYIAKLIRNWLCSGYIVVNIKLFNLDTSNSINKNNSSCNHIYKLINEMALANAISNTLCLDVIWFVFILFIEINHITTFIKIFNNKYKISITNTNFRDYHISVQACICNIKLNQYTKISLFKYPSTIINNICDIYYQYCNNHRAFISLYLISNYNKYCNIFMYNLQRKRHFKDIVIKQLKMLNYNINLYIHRHNINNYYINI</sequence>
<keyword evidence="1" id="KW-0150">Chloroplast</keyword>
<proteinExistence type="predicted"/>
<organism evidence="1">
    <name type="scientific">Chondria sp.</name>
    <name type="common">in: red algae</name>
    <dbReference type="NCBI Taxonomy" id="1982705"/>
    <lineage>
        <taxon>Eukaryota</taxon>
        <taxon>Rhodophyta</taxon>
        <taxon>Florideophyceae</taxon>
        <taxon>Rhodymeniophycidae</taxon>
        <taxon>Ceramiales</taxon>
        <taxon>Rhodomelaceae</taxon>
        <taxon>Chondrieae</taxon>
        <taxon>Chondria</taxon>
    </lineage>
</organism>
<dbReference type="EMBL" id="MF101451">
    <property type="protein sequence ID" value="ARW68281.1"/>
    <property type="molecule type" value="Genomic_DNA"/>
</dbReference>
<geneLocation type="chloroplast" evidence="1"/>
<accession>A0A1Z1MRA8</accession>
<name>A0A1Z1MRA8_9FLOR</name>
<keyword evidence="1" id="KW-0934">Plastid</keyword>
<evidence type="ECO:0008006" key="2">
    <source>
        <dbReference type="Google" id="ProtNLM"/>
    </source>
</evidence>
<protein>
    <recommendedName>
        <fullName evidence="2">Reverse transcriptase N-terminal domain-containing protein</fullName>
    </recommendedName>
</protein>
<reference evidence="1" key="1">
    <citation type="journal article" date="2017" name="J. Phycol.">
        <title>Analysis of chloroplast genomes and a supermatrix inform reclassification of the Rhodomelaceae (Rhodophyta).</title>
        <authorList>
            <person name="Diaz-Tapia P."/>
            <person name="Maggs C.A."/>
            <person name="West J.A."/>
            <person name="Verbruggen H."/>
        </authorList>
    </citation>
    <scope>NUCLEOTIDE SEQUENCE</scope>
    <source>
        <strain evidence="1">PD1582</strain>
    </source>
</reference>
<evidence type="ECO:0000313" key="1">
    <source>
        <dbReference type="EMBL" id="ARW68281.1"/>
    </source>
</evidence>